<reference evidence="2 3" key="1">
    <citation type="journal article" date="2014" name="Agronomy (Basel)">
        <title>A Draft Genome Sequence for Ensete ventricosum, the Drought-Tolerant Tree Against Hunger.</title>
        <authorList>
            <person name="Harrison J."/>
            <person name="Moore K.A."/>
            <person name="Paszkiewicz K."/>
            <person name="Jones T."/>
            <person name="Grant M."/>
            <person name="Ambacheew D."/>
            <person name="Muzemil S."/>
            <person name="Studholme D.J."/>
        </authorList>
    </citation>
    <scope>NUCLEOTIDE SEQUENCE [LARGE SCALE GENOMIC DNA]</scope>
</reference>
<organism evidence="2 3">
    <name type="scientific">Ensete ventricosum</name>
    <name type="common">Abyssinian banana</name>
    <name type="synonym">Musa ensete</name>
    <dbReference type="NCBI Taxonomy" id="4639"/>
    <lineage>
        <taxon>Eukaryota</taxon>
        <taxon>Viridiplantae</taxon>
        <taxon>Streptophyta</taxon>
        <taxon>Embryophyta</taxon>
        <taxon>Tracheophyta</taxon>
        <taxon>Spermatophyta</taxon>
        <taxon>Magnoliopsida</taxon>
        <taxon>Liliopsida</taxon>
        <taxon>Zingiberales</taxon>
        <taxon>Musaceae</taxon>
        <taxon>Ensete</taxon>
    </lineage>
</organism>
<name>A0A426XM36_ENSVE</name>
<sequence length="103" mass="12054">MFRALAYEIVFIPRFEISSCTARYGRYIPVCQFTGMLTARYRMVPPKIDRRRSIEGDQRLEKNGRRRRRRRRGGEEIEPLPPPPPAGRPRTIARPRGGKDRGD</sequence>
<feature type="region of interest" description="Disordered" evidence="1">
    <location>
        <begin position="48"/>
        <end position="103"/>
    </location>
</feature>
<accession>A0A426XM36</accession>
<dbReference type="Proteomes" id="UP000287651">
    <property type="component" value="Unassembled WGS sequence"/>
</dbReference>
<evidence type="ECO:0000313" key="2">
    <source>
        <dbReference type="EMBL" id="RRT40524.1"/>
    </source>
</evidence>
<proteinExistence type="predicted"/>
<evidence type="ECO:0000313" key="3">
    <source>
        <dbReference type="Proteomes" id="UP000287651"/>
    </source>
</evidence>
<comment type="caution">
    <text evidence="2">The sequence shown here is derived from an EMBL/GenBank/DDBJ whole genome shotgun (WGS) entry which is preliminary data.</text>
</comment>
<feature type="non-terminal residue" evidence="2">
    <location>
        <position position="103"/>
    </location>
</feature>
<gene>
    <name evidence="2" type="ORF">B296_00058489</name>
</gene>
<feature type="compositionally biased region" description="Basic and acidic residues" evidence="1">
    <location>
        <begin position="48"/>
        <end position="63"/>
    </location>
</feature>
<protein>
    <submittedName>
        <fullName evidence="2">Uncharacterized protein</fullName>
    </submittedName>
</protein>
<evidence type="ECO:0000256" key="1">
    <source>
        <dbReference type="SAM" id="MobiDB-lite"/>
    </source>
</evidence>
<dbReference type="AlphaFoldDB" id="A0A426XM36"/>
<dbReference type="EMBL" id="AMZH03019312">
    <property type="protein sequence ID" value="RRT40524.1"/>
    <property type="molecule type" value="Genomic_DNA"/>
</dbReference>